<protein>
    <recommendedName>
        <fullName evidence="4">PH domain-containing protein</fullName>
    </recommendedName>
</protein>
<accession>A0ABD0M6N6</accession>
<keyword evidence="1" id="KW-1133">Transmembrane helix</keyword>
<keyword evidence="1" id="KW-0812">Transmembrane</keyword>
<dbReference type="PANTHER" id="PTHR21636:SF2">
    <property type="entry name" value="PROTEIN DOK-7"/>
    <property type="match status" value="1"/>
</dbReference>
<dbReference type="Proteomes" id="UP001519460">
    <property type="component" value="Unassembled WGS sequence"/>
</dbReference>
<dbReference type="InterPro" id="IPR011993">
    <property type="entry name" value="PH-like_dom_sf"/>
</dbReference>
<evidence type="ECO:0000256" key="1">
    <source>
        <dbReference type="SAM" id="Phobius"/>
    </source>
</evidence>
<dbReference type="Gene3D" id="2.30.29.30">
    <property type="entry name" value="Pleckstrin-homology domain (PH domain)/Phosphotyrosine-binding domain (PTB)"/>
    <property type="match status" value="1"/>
</dbReference>
<dbReference type="InterPro" id="IPR037746">
    <property type="entry name" value="Dok-7"/>
</dbReference>
<dbReference type="PANTHER" id="PTHR21636">
    <property type="entry name" value="PROTEIN DOK-7"/>
    <property type="match status" value="1"/>
</dbReference>
<sequence length="243" mass="27455">MADATTVVEGKVKYREGKKWKSRWCVLKKPSPVAAVSLTCPMIQVTVGTVTAVRGSYKDTVRCLVMLVMISVTFLVLWAEFRLSQCSMAASLLRHGKAEPLLTLQRMALERSRNGIFGSRSHRLCAGAANHEQKMKRSEAWRDSQGYSAAVQIQAQLSDAPSFWPLISNPLKRGDETACSRIVIVPSRARTPCVWPPREWLYGVGELPAMISADRWHCWNENILYLPLVRAREWRDVPRARCN</sequence>
<organism evidence="2 3">
    <name type="scientific">Batillaria attramentaria</name>
    <dbReference type="NCBI Taxonomy" id="370345"/>
    <lineage>
        <taxon>Eukaryota</taxon>
        <taxon>Metazoa</taxon>
        <taxon>Spiralia</taxon>
        <taxon>Lophotrochozoa</taxon>
        <taxon>Mollusca</taxon>
        <taxon>Gastropoda</taxon>
        <taxon>Caenogastropoda</taxon>
        <taxon>Sorbeoconcha</taxon>
        <taxon>Cerithioidea</taxon>
        <taxon>Batillariidae</taxon>
        <taxon>Batillaria</taxon>
    </lineage>
</organism>
<dbReference type="AlphaFoldDB" id="A0ABD0M6N6"/>
<evidence type="ECO:0000313" key="2">
    <source>
        <dbReference type="EMBL" id="KAK7507428.1"/>
    </source>
</evidence>
<comment type="caution">
    <text evidence="2">The sequence shown here is derived from an EMBL/GenBank/DDBJ whole genome shotgun (WGS) entry which is preliminary data.</text>
</comment>
<evidence type="ECO:0008006" key="4">
    <source>
        <dbReference type="Google" id="ProtNLM"/>
    </source>
</evidence>
<dbReference type="EMBL" id="JACVVK020000004">
    <property type="protein sequence ID" value="KAK7507428.1"/>
    <property type="molecule type" value="Genomic_DNA"/>
</dbReference>
<gene>
    <name evidence="2" type="ORF">BaRGS_00001363</name>
</gene>
<evidence type="ECO:0000313" key="3">
    <source>
        <dbReference type="Proteomes" id="UP001519460"/>
    </source>
</evidence>
<proteinExistence type="predicted"/>
<keyword evidence="1" id="KW-0472">Membrane</keyword>
<feature type="transmembrane region" description="Helical" evidence="1">
    <location>
        <begin position="60"/>
        <end position="79"/>
    </location>
</feature>
<feature type="transmembrane region" description="Helical" evidence="1">
    <location>
        <begin position="33"/>
        <end position="53"/>
    </location>
</feature>
<keyword evidence="3" id="KW-1185">Reference proteome</keyword>
<reference evidence="2 3" key="1">
    <citation type="journal article" date="2023" name="Sci. Data">
        <title>Genome assembly of the Korean intertidal mud-creeper Batillaria attramentaria.</title>
        <authorList>
            <person name="Patra A.K."/>
            <person name="Ho P.T."/>
            <person name="Jun S."/>
            <person name="Lee S.J."/>
            <person name="Kim Y."/>
            <person name="Won Y.J."/>
        </authorList>
    </citation>
    <scope>NUCLEOTIDE SEQUENCE [LARGE SCALE GENOMIC DNA]</scope>
    <source>
        <strain evidence="2">Wonlab-2016</strain>
    </source>
</reference>
<name>A0ABD0M6N6_9CAEN</name>